<dbReference type="RefSeq" id="WP_130981238.1">
    <property type="nucleotide sequence ID" value="NZ_SISG01000001.1"/>
</dbReference>
<evidence type="ECO:0000256" key="1">
    <source>
        <dbReference type="SAM" id="Phobius"/>
    </source>
</evidence>
<evidence type="ECO:0000313" key="4">
    <source>
        <dbReference type="Proteomes" id="UP000294194"/>
    </source>
</evidence>
<dbReference type="AlphaFoldDB" id="A0A4Q9GVA0"/>
<gene>
    <name evidence="3" type="ORF">EYE40_06765</name>
</gene>
<evidence type="ECO:0000259" key="2">
    <source>
        <dbReference type="Pfam" id="PF10708"/>
    </source>
</evidence>
<organism evidence="3 4">
    <name type="scientific">Glaciihabitans arcticus</name>
    <dbReference type="NCBI Taxonomy" id="2668039"/>
    <lineage>
        <taxon>Bacteria</taxon>
        <taxon>Bacillati</taxon>
        <taxon>Actinomycetota</taxon>
        <taxon>Actinomycetes</taxon>
        <taxon>Micrococcales</taxon>
        <taxon>Microbacteriaceae</taxon>
        <taxon>Glaciihabitans</taxon>
    </lineage>
</organism>
<dbReference type="Pfam" id="PF10708">
    <property type="entry name" value="DUF2510"/>
    <property type="match status" value="1"/>
</dbReference>
<feature type="transmembrane region" description="Helical" evidence="1">
    <location>
        <begin position="159"/>
        <end position="185"/>
    </location>
</feature>
<evidence type="ECO:0000313" key="3">
    <source>
        <dbReference type="EMBL" id="TBN57127.1"/>
    </source>
</evidence>
<protein>
    <submittedName>
        <fullName evidence="3">DUF2510 domain-containing protein</fullName>
    </submittedName>
</protein>
<keyword evidence="1" id="KW-0472">Membrane</keyword>
<dbReference type="Proteomes" id="UP000294194">
    <property type="component" value="Unassembled WGS sequence"/>
</dbReference>
<keyword evidence="4" id="KW-1185">Reference proteome</keyword>
<proteinExistence type="predicted"/>
<dbReference type="EMBL" id="SISG01000001">
    <property type="protein sequence ID" value="TBN57127.1"/>
    <property type="molecule type" value="Genomic_DNA"/>
</dbReference>
<name>A0A4Q9GVA0_9MICO</name>
<feature type="transmembrane region" description="Helical" evidence="1">
    <location>
        <begin position="128"/>
        <end position="147"/>
    </location>
</feature>
<accession>A0A4Q9GVA0</accession>
<feature type="domain" description="DUF2510" evidence="2">
    <location>
        <begin position="6"/>
        <end position="33"/>
    </location>
</feature>
<feature type="transmembrane region" description="Helical" evidence="1">
    <location>
        <begin position="90"/>
        <end position="116"/>
    </location>
</feature>
<sequence length="191" mass="20787">MSTVIAGWYPDPAGSGRSRWWDGTQWTESYETPYTLAPQTLAAPVGTPAYNNWIWAIVGLLAVRTLLSGVPLVIPGYFESSASGATTGEFAMVDLVTGVISWILYGVTVALAYFDWRTLRDSGVPKPFHWAFAFLPTPVYLIGRAVVTRRRTGKGFATLWIAIVYMALSFIAFIGIVVAASIYAVDNLPGV</sequence>
<keyword evidence="1" id="KW-0812">Transmembrane</keyword>
<dbReference type="InterPro" id="IPR018929">
    <property type="entry name" value="DUF2510"/>
</dbReference>
<comment type="caution">
    <text evidence="3">The sequence shown here is derived from an EMBL/GenBank/DDBJ whole genome shotgun (WGS) entry which is preliminary data.</text>
</comment>
<reference evidence="4" key="1">
    <citation type="submission" date="2019-02" db="EMBL/GenBank/DDBJ databases">
        <title>Glaciihabitans arcticus sp. nov., a psychrotolerant bacterium isolated from polar soil.</title>
        <authorList>
            <person name="Dahal R.H."/>
        </authorList>
    </citation>
    <scope>NUCLEOTIDE SEQUENCE [LARGE SCALE GENOMIC DNA]</scope>
    <source>
        <strain evidence="4">RP-3-7</strain>
    </source>
</reference>
<keyword evidence="1" id="KW-1133">Transmembrane helix</keyword>
<feature type="transmembrane region" description="Helical" evidence="1">
    <location>
        <begin position="53"/>
        <end position="78"/>
    </location>
</feature>